<evidence type="ECO:0000313" key="2">
    <source>
        <dbReference type="EMBL" id="CAD2175021.1"/>
    </source>
</evidence>
<keyword evidence="1" id="KW-0812">Transmembrane</keyword>
<sequence>MSPLKNFFSPQFFLLFLLPLMYICRAFCYILVFIIMFLFLFLLFKFCCKHKQVHQPVFYISFLFFCRYIFFFVVLFF</sequence>
<dbReference type="AlphaFoldDB" id="A0A6V7VLA7"/>
<evidence type="ECO:0000256" key="1">
    <source>
        <dbReference type="SAM" id="Phobius"/>
    </source>
</evidence>
<protein>
    <submittedName>
        <fullName evidence="2">Uncharacterized protein</fullName>
    </submittedName>
</protein>
<gene>
    <name evidence="2" type="ORF">MENT_LOCUS26724</name>
</gene>
<accession>A0A6V7VLA7</accession>
<keyword evidence="1" id="KW-0472">Membrane</keyword>
<evidence type="ECO:0000313" key="3">
    <source>
        <dbReference type="Proteomes" id="UP000580250"/>
    </source>
</evidence>
<dbReference type="Proteomes" id="UP000580250">
    <property type="component" value="Unassembled WGS sequence"/>
</dbReference>
<organism evidence="2 3">
    <name type="scientific">Meloidogyne enterolobii</name>
    <name type="common">Root-knot nematode worm</name>
    <name type="synonym">Meloidogyne mayaguensis</name>
    <dbReference type="NCBI Taxonomy" id="390850"/>
    <lineage>
        <taxon>Eukaryota</taxon>
        <taxon>Metazoa</taxon>
        <taxon>Ecdysozoa</taxon>
        <taxon>Nematoda</taxon>
        <taxon>Chromadorea</taxon>
        <taxon>Rhabditida</taxon>
        <taxon>Tylenchina</taxon>
        <taxon>Tylenchomorpha</taxon>
        <taxon>Tylenchoidea</taxon>
        <taxon>Meloidogynidae</taxon>
        <taxon>Meloidogyninae</taxon>
        <taxon>Meloidogyne</taxon>
    </lineage>
</organism>
<comment type="caution">
    <text evidence="2">The sequence shown here is derived from an EMBL/GenBank/DDBJ whole genome shotgun (WGS) entry which is preliminary data.</text>
</comment>
<dbReference type="EMBL" id="CAJEWN010000246">
    <property type="protein sequence ID" value="CAD2175021.1"/>
    <property type="molecule type" value="Genomic_DNA"/>
</dbReference>
<keyword evidence="1" id="KW-1133">Transmembrane helix</keyword>
<feature type="transmembrane region" description="Helical" evidence="1">
    <location>
        <begin position="12"/>
        <end position="44"/>
    </location>
</feature>
<proteinExistence type="predicted"/>
<reference evidence="2 3" key="1">
    <citation type="submission" date="2020-08" db="EMBL/GenBank/DDBJ databases">
        <authorList>
            <person name="Koutsovoulos G."/>
            <person name="Danchin GJ E."/>
        </authorList>
    </citation>
    <scope>NUCLEOTIDE SEQUENCE [LARGE SCALE GENOMIC DNA]</scope>
</reference>
<feature type="transmembrane region" description="Helical" evidence="1">
    <location>
        <begin position="56"/>
        <end position="76"/>
    </location>
</feature>
<name>A0A6V7VLA7_MELEN</name>